<gene>
    <name evidence="3" type="primary">LOC106540791</name>
</gene>
<evidence type="ECO:0000256" key="1">
    <source>
        <dbReference type="SAM" id="Coils"/>
    </source>
</evidence>
<dbReference type="GO" id="GO:0099158">
    <property type="term" value="P:regulation of recycling endosome localization within postsynapse"/>
    <property type="evidence" value="ECO:0007669"/>
    <property type="project" value="TreeGrafter"/>
</dbReference>
<dbReference type="GO" id="GO:0099152">
    <property type="term" value="P:regulation of neurotransmitter receptor transport, endosome to postsynaptic membrane"/>
    <property type="evidence" value="ECO:0007669"/>
    <property type="project" value="TreeGrafter"/>
</dbReference>
<dbReference type="InterPro" id="IPR026204">
    <property type="entry name" value="GRIPAP1"/>
</dbReference>
<dbReference type="KEGG" id="tsr:106540791"/>
<dbReference type="GO" id="GO:0098978">
    <property type="term" value="C:glutamatergic synapse"/>
    <property type="evidence" value="ECO:0007669"/>
    <property type="project" value="TreeGrafter"/>
</dbReference>
<evidence type="ECO:0000313" key="2">
    <source>
        <dbReference type="Proteomes" id="UP000504617"/>
    </source>
</evidence>
<dbReference type="GO" id="GO:0098887">
    <property type="term" value="P:neurotransmitter receptor transport, endosome to postsynaptic membrane"/>
    <property type="evidence" value="ECO:0007669"/>
    <property type="project" value="TreeGrafter"/>
</dbReference>
<dbReference type="GO" id="GO:0098998">
    <property type="term" value="C:extrinsic component of postsynaptic early endosome membrane"/>
    <property type="evidence" value="ECO:0007669"/>
    <property type="project" value="TreeGrafter"/>
</dbReference>
<dbReference type="PANTHER" id="PTHR18978:SF1">
    <property type="entry name" value="GRIP1-ASSOCIATED PROTEIN 1"/>
    <property type="match status" value="1"/>
</dbReference>
<sequence length="213" mass="24733">MEKKTLSLSSLSPLNKFPLPRFRTKIEEIQQRKEEELKSLKLHNQKLQQELQSTNQGFLELKGQLQSGQKEHELALQTLQDQVACQSAESQEQVETILSENDALRTNLAALEQIQTSKTQEMNLMREQVAALGDELQQRQNEKEALAAQRDDFNTQLQESLRGNTRLMEQVQELRQEKERLLQELDEVRKVSLIAANRLIWGWCEEQPAFTYS</sequence>
<accession>A0A6I9Y3F2</accession>
<proteinExistence type="predicted"/>
<reference evidence="3" key="1">
    <citation type="submission" date="2025-08" db="UniProtKB">
        <authorList>
            <consortium name="RefSeq"/>
        </authorList>
    </citation>
    <scope>IDENTIFICATION</scope>
    <source>
        <tissue evidence="3">Skeletal muscle</tissue>
    </source>
</reference>
<feature type="coiled-coil region" evidence="1">
    <location>
        <begin position="94"/>
        <end position="191"/>
    </location>
</feature>
<feature type="coiled-coil region" evidence="1">
    <location>
        <begin position="26"/>
        <end position="57"/>
    </location>
</feature>
<protein>
    <submittedName>
        <fullName evidence="3">GRIP1-associated protein 1-like</fullName>
    </submittedName>
</protein>
<dbReference type="OrthoDB" id="6269447at2759"/>
<dbReference type="GO" id="GO:0098837">
    <property type="term" value="C:postsynaptic recycling endosome"/>
    <property type="evidence" value="ECO:0007669"/>
    <property type="project" value="TreeGrafter"/>
</dbReference>
<keyword evidence="2" id="KW-1185">Reference proteome</keyword>
<name>A0A6I9Y3F2_9SAUR</name>
<dbReference type="PANTHER" id="PTHR18978">
    <property type="entry name" value="GRIP-1 ASSOCIATED PROTEIN 1"/>
    <property type="match status" value="1"/>
</dbReference>
<dbReference type="Proteomes" id="UP000504617">
    <property type="component" value="Unplaced"/>
</dbReference>
<keyword evidence="1" id="KW-0175">Coiled coil</keyword>
<evidence type="ECO:0000313" key="3">
    <source>
        <dbReference type="RefSeq" id="XP_013911515.1"/>
    </source>
</evidence>
<dbReference type="GeneID" id="106540791"/>
<dbReference type="GO" id="GO:1905244">
    <property type="term" value="P:regulation of modification of synaptic structure"/>
    <property type="evidence" value="ECO:0007669"/>
    <property type="project" value="TreeGrafter"/>
</dbReference>
<dbReference type="AlphaFoldDB" id="A0A6I9Y3F2"/>
<organism evidence="2 3">
    <name type="scientific">Thamnophis sirtalis</name>
    <dbReference type="NCBI Taxonomy" id="35019"/>
    <lineage>
        <taxon>Eukaryota</taxon>
        <taxon>Metazoa</taxon>
        <taxon>Chordata</taxon>
        <taxon>Craniata</taxon>
        <taxon>Vertebrata</taxon>
        <taxon>Euteleostomi</taxon>
        <taxon>Lepidosauria</taxon>
        <taxon>Squamata</taxon>
        <taxon>Bifurcata</taxon>
        <taxon>Unidentata</taxon>
        <taxon>Episquamata</taxon>
        <taxon>Toxicofera</taxon>
        <taxon>Serpentes</taxon>
        <taxon>Colubroidea</taxon>
        <taxon>Colubridae</taxon>
        <taxon>Natricinae</taxon>
        <taxon>Thamnophis</taxon>
    </lineage>
</organism>
<dbReference type="RefSeq" id="XP_013911515.1">
    <property type="nucleotide sequence ID" value="XM_014056040.1"/>
</dbReference>